<name>A0A073HXE0_9SPIT</name>
<dbReference type="Proteomes" id="UP000053232">
    <property type="component" value="Unassembled WGS sequence"/>
</dbReference>
<feature type="compositionally biased region" description="Basic and acidic residues" evidence="1">
    <location>
        <begin position="66"/>
        <end position="77"/>
    </location>
</feature>
<accession>A0A073HXE0</accession>
<sequence>MRQRDQYNKKREFWGKVQEVRFEHRDRSKDQEVLGIRNEKSREVSLNKQMGFKSNLKIGKSNPSKKMHEPKTQRVEFDKHEDGSTCFQGDQMKFKKIIDLTEVKCQGFDKIIYVKKGWTPMVTRMTTIVCCPSTRVKLEKALVRKYDERQAARRRGAREKDLWSKCQVEHEREINQEWKHFDLIPGNHLSEETLESIIRQIEKVQIREQKIQYLTLPPVVLNDSRIHRLEKSIGESIWKLENGKYCIETKDIAGVIIPTSWQSSVKHCTNWVVLKVERKSGTIEIYDTRKEVESNAVLQKHIAQVSELASGIVGNDFKVSYLRAWWKRTKQETLKIVESWLS</sequence>
<comment type="caution">
    <text evidence="2">The sequence shown here is derived from an EMBL/GenBank/DDBJ whole genome shotgun (WGS) entry which is preliminary data.</text>
</comment>
<evidence type="ECO:0000256" key="1">
    <source>
        <dbReference type="SAM" id="MobiDB-lite"/>
    </source>
</evidence>
<organism evidence="2 3">
    <name type="scientific">Oxytricha trifallax</name>
    <dbReference type="NCBI Taxonomy" id="1172189"/>
    <lineage>
        <taxon>Eukaryota</taxon>
        <taxon>Sar</taxon>
        <taxon>Alveolata</taxon>
        <taxon>Ciliophora</taxon>
        <taxon>Intramacronucleata</taxon>
        <taxon>Spirotrichea</taxon>
        <taxon>Stichotrichia</taxon>
        <taxon>Sporadotrichida</taxon>
        <taxon>Oxytrichidae</taxon>
        <taxon>Oxytrichinae</taxon>
        <taxon>Oxytricha</taxon>
    </lineage>
</organism>
<reference evidence="3" key="1">
    <citation type="journal article" date="2014" name="Cell">
        <title>The Architecture of a Scrambled Genome Reveals Massive Levels of Genomic Rearrangement during Development.</title>
        <authorList>
            <person name="Chen X."/>
            <person name="Bracht J.R."/>
            <person name="Goldman A.D."/>
            <person name="Dolzhenko E."/>
            <person name="Clay D.M."/>
            <person name="Swart E.C."/>
            <person name="Perlman D.H."/>
            <person name="Doak T.G."/>
            <person name="Stuart A."/>
            <person name="Amemiya C.T."/>
            <person name="Sebra R.P."/>
            <person name="Landweber L.F."/>
        </authorList>
    </citation>
    <scope>NUCLEOTIDE SEQUENCE [LARGE SCALE GENOMIC DNA]</scope>
    <source>
        <strain evidence="3">JRB310</strain>
    </source>
</reference>
<feature type="region of interest" description="Disordered" evidence="1">
    <location>
        <begin position="55"/>
        <end position="77"/>
    </location>
</feature>
<proteinExistence type="predicted"/>
<keyword evidence="3" id="KW-1185">Reference proteome</keyword>
<evidence type="ECO:0000313" key="2">
    <source>
        <dbReference type="EMBL" id="KEJ82683.1"/>
    </source>
</evidence>
<dbReference type="EMBL" id="ARYC01007028">
    <property type="protein sequence ID" value="KEJ82683.1"/>
    <property type="molecule type" value="Genomic_DNA"/>
</dbReference>
<evidence type="ECO:0000313" key="3">
    <source>
        <dbReference type="Proteomes" id="UP000053232"/>
    </source>
</evidence>
<protein>
    <recommendedName>
        <fullName evidence="4">Ubiquitin-like protease family profile domain-containing protein</fullName>
    </recommendedName>
</protein>
<gene>
    <name evidence="2" type="ORF">OXYTRIMIC_388</name>
</gene>
<evidence type="ECO:0008006" key="4">
    <source>
        <dbReference type="Google" id="ProtNLM"/>
    </source>
</evidence>
<dbReference type="AlphaFoldDB" id="A0A073HXE0"/>